<evidence type="ECO:0000313" key="1">
    <source>
        <dbReference type="EMBL" id="MEX3934358.1"/>
    </source>
</evidence>
<name>A0ACC6U3Y1_9BURK</name>
<gene>
    <name evidence="1" type="ORF">AB4Y32_21615</name>
</gene>
<accession>A0ACC6U3Y1</accession>
<sequence length="54" mass="6108">MDVETYKSSKTNSFSKLLMANAKFENDFEKQCANGAIGVLLQCRIHFIEARTAH</sequence>
<reference evidence="1" key="1">
    <citation type="submission" date="2024-07" db="EMBL/GenBank/DDBJ databases">
        <title>A survey of Mimosa microsymbionts across Brazilian biomes reveals a high diversity of Paraburkholderia nodulating endemic species, but also that Cupriavidus is common as a symbiont of widespread species.</title>
        <authorList>
            <person name="Rouws L."/>
            <person name="Barauna A."/>
            <person name="Beukes C."/>
            <person name="Rouws J.R.C."/>
            <person name="De Faria S.M."/>
            <person name="Gross E."/>
            <person name="Bueno Dos Reis Junior F."/>
            <person name="Simon M.F."/>
            <person name="Maluk M."/>
            <person name="Odee D.W."/>
            <person name="Kenicer G."/>
            <person name="Young J.P.W."/>
            <person name="Reis V.M."/>
            <person name="Zilli J."/>
            <person name="James E.K."/>
        </authorList>
    </citation>
    <scope>NUCLEOTIDE SEQUENCE</scope>
    <source>
        <strain evidence="1">EG181B</strain>
    </source>
</reference>
<dbReference type="Proteomes" id="UP001558850">
    <property type="component" value="Unassembled WGS sequence"/>
</dbReference>
<keyword evidence="2" id="KW-1185">Reference proteome</keyword>
<proteinExistence type="predicted"/>
<comment type="caution">
    <text evidence="1">The sequence shown here is derived from an EMBL/GenBank/DDBJ whole genome shotgun (WGS) entry which is preliminary data.</text>
</comment>
<organism evidence="1 2">
    <name type="scientific">Paraburkholderia phymatum</name>
    <dbReference type="NCBI Taxonomy" id="148447"/>
    <lineage>
        <taxon>Bacteria</taxon>
        <taxon>Pseudomonadati</taxon>
        <taxon>Pseudomonadota</taxon>
        <taxon>Betaproteobacteria</taxon>
        <taxon>Burkholderiales</taxon>
        <taxon>Burkholderiaceae</taxon>
        <taxon>Paraburkholderia</taxon>
    </lineage>
</organism>
<protein>
    <submittedName>
        <fullName evidence="1">Uncharacterized protein</fullName>
    </submittedName>
</protein>
<dbReference type="EMBL" id="JBFRCH010000012">
    <property type="protein sequence ID" value="MEX3934358.1"/>
    <property type="molecule type" value="Genomic_DNA"/>
</dbReference>
<evidence type="ECO:0000313" key="2">
    <source>
        <dbReference type="Proteomes" id="UP001558850"/>
    </source>
</evidence>